<feature type="domain" description="Calpain catalytic" evidence="11">
    <location>
        <begin position="46"/>
        <end position="345"/>
    </location>
</feature>
<evidence type="ECO:0000256" key="7">
    <source>
        <dbReference type="ARBA" id="ARBA00022837"/>
    </source>
</evidence>
<dbReference type="Gene3D" id="3.90.70.10">
    <property type="entry name" value="Cysteine proteinases"/>
    <property type="match status" value="2"/>
</dbReference>
<keyword evidence="6 9" id="KW-0788">Thiol protease</keyword>
<feature type="active site" evidence="8 9">
    <location>
        <position position="263"/>
    </location>
</feature>
<evidence type="ECO:0000256" key="8">
    <source>
        <dbReference type="PIRSR" id="PIRSR622684-1"/>
    </source>
</evidence>
<evidence type="ECO:0000256" key="1">
    <source>
        <dbReference type="ARBA" id="ARBA00007623"/>
    </source>
</evidence>
<evidence type="ECO:0000256" key="6">
    <source>
        <dbReference type="ARBA" id="ARBA00022807"/>
    </source>
</evidence>
<dbReference type="PROSITE" id="PS00139">
    <property type="entry name" value="THIOL_PROTEASE_CYS"/>
    <property type="match status" value="2"/>
</dbReference>
<gene>
    <name evidence="14 15" type="primary">capn8</name>
    <name evidence="14" type="synonym">capn8-a</name>
    <name evidence="14" type="synonym">capn8-b</name>
    <name evidence="14" type="synonym">capn8.1</name>
    <name evidence="14" type="synonym">CL-2</name>
    <name evidence="14" type="synonym">ncl-2</name>
</gene>
<dbReference type="GO" id="GO:0006508">
    <property type="term" value="P:proteolysis"/>
    <property type="evidence" value="ECO:0000318"/>
    <property type="project" value="GO_Central"/>
</dbReference>
<dbReference type="InterPro" id="IPR018247">
    <property type="entry name" value="EF_Hand_1_Ca_BS"/>
</dbReference>
<keyword evidence="4" id="KW-0677">Repeat</keyword>
<evidence type="ECO:0000256" key="9">
    <source>
        <dbReference type="PROSITE-ProRule" id="PRU00239"/>
    </source>
</evidence>
<dbReference type="SUPFAM" id="SSF47473">
    <property type="entry name" value="EF-hand"/>
    <property type="match status" value="2"/>
</dbReference>
<dbReference type="Proteomes" id="UP000008143">
    <property type="component" value="Chromosome 5"/>
</dbReference>
<proteinExistence type="inferred from homology"/>
<keyword evidence="13" id="KW-1185">Reference proteome</keyword>
<dbReference type="InterPro" id="IPR011992">
    <property type="entry name" value="EF-hand-dom_pair"/>
</dbReference>
<dbReference type="FunFam" id="1.10.238.10:FF:000634">
    <property type="entry name" value="Calpain 8"/>
    <property type="match status" value="1"/>
</dbReference>
<dbReference type="GO" id="GO:0005509">
    <property type="term" value="F:calcium ion binding"/>
    <property type="evidence" value="ECO:0007669"/>
    <property type="project" value="InterPro"/>
</dbReference>
<dbReference type="InterPro" id="IPR002048">
    <property type="entry name" value="EF_hand_dom"/>
</dbReference>
<dbReference type="PRINTS" id="PR00704">
    <property type="entry name" value="CALPAIN"/>
</dbReference>
<dbReference type="AGR" id="Xenbase:XB-GENE-920785"/>
<feature type="active site" evidence="8 9">
    <location>
        <position position="287"/>
    </location>
</feature>
<dbReference type="InterPro" id="IPR000169">
    <property type="entry name" value="Pept_cys_AS"/>
</dbReference>
<dbReference type="CDD" id="cd16191">
    <property type="entry name" value="EFh_PEF_CAPN8"/>
    <property type="match status" value="1"/>
</dbReference>
<dbReference type="Gene3D" id="2.60.120.380">
    <property type="match status" value="2"/>
</dbReference>
<name>A0A8J1JLX5_XENTR</name>
<dbReference type="SMART" id="SM00720">
    <property type="entry name" value="calpain_III"/>
    <property type="match status" value="2"/>
</dbReference>
<dbReference type="OMA" id="FRERIEW"/>
<comment type="similarity">
    <text evidence="1">Belongs to the peptidase C2 family.</text>
</comment>
<feature type="domain" description="EF-hand" evidence="12">
    <location>
        <begin position="1417"/>
        <end position="1452"/>
    </location>
</feature>
<dbReference type="FunFam" id="2.60.120.380:FF:000001">
    <property type="entry name" value="Calpain-1 catalytic subunit"/>
    <property type="match status" value="2"/>
</dbReference>
<dbReference type="InterPro" id="IPR022682">
    <property type="entry name" value="Calpain_domain_III"/>
</dbReference>
<dbReference type="PROSITE" id="PS00018">
    <property type="entry name" value="EF_HAND_1"/>
    <property type="match status" value="2"/>
</dbReference>
<feature type="domain" description="EF-hand" evidence="12">
    <location>
        <begin position="605"/>
        <end position="640"/>
    </location>
</feature>
<dbReference type="InterPro" id="IPR022683">
    <property type="entry name" value="Calpain_III"/>
</dbReference>
<evidence type="ECO:0000259" key="11">
    <source>
        <dbReference type="PROSITE" id="PS50203"/>
    </source>
</evidence>
<organism evidence="13 14">
    <name type="scientific">Xenopus tropicalis</name>
    <name type="common">Western clawed frog</name>
    <name type="synonym">Silurana tropicalis</name>
    <dbReference type="NCBI Taxonomy" id="8364"/>
    <lineage>
        <taxon>Eukaryota</taxon>
        <taxon>Metazoa</taxon>
        <taxon>Chordata</taxon>
        <taxon>Craniata</taxon>
        <taxon>Vertebrata</taxon>
        <taxon>Euteleostomi</taxon>
        <taxon>Amphibia</taxon>
        <taxon>Batrachia</taxon>
        <taxon>Anura</taxon>
        <taxon>Pipoidea</taxon>
        <taxon>Pipidae</taxon>
        <taxon>Xenopodinae</taxon>
        <taxon>Xenopus</taxon>
        <taxon>Silurana</taxon>
    </lineage>
</organism>
<dbReference type="CDD" id="cd00044">
    <property type="entry name" value="CysPc"/>
    <property type="match status" value="2"/>
</dbReference>
<dbReference type="Pfam" id="PF00648">
    <property type="entry name" value="Peptidase_C2"/>
    <property type="match status" value="2"/>
</dbReference>
<protein>
    <submittedName>
        <fullName evidence="14">Calpain-8 isoform X1</fullName>
    </submittedName>
</protein>
<dbReference type="PANTHER" id="PTHR10183:SF374">
    <property type="entry name" value="CALPAIN-8"/>
    <property type="match status" value="1"/>
</dbReference>
<keyword evidence="7" id="KW-0106">Calcium</keyword>
<dbReference type="CDD" id="cd00214">
    <property type="entry name" value="Calpain_III"/>
    <property type="match status" value="2"/>
</dbReference>
<accession>A0A8J1JLX5</accession>
<sequence>MSNIAARLAKSRAAAADGLGTNKNPVQYLNQDFEKLRAQCLASGTLFKDEEFPACPSALGFNELGPGSPKTQGVIWKRPSEICPNPQFIVDGATRGDIRQGALGDCWLLAAIASLTLDADLVAQVVPENQSFQKDYAGIFHFRFWQYGEWVDVVVDDRLPTKNGNLVFVHSAEGDEFWSALLEKAYAKLNGSYEALSGGSTIEGFEDFTGGIAEVYELRKAPSDLFQIIQKALRAESLLGCSIDITNAYDTEAITSRKLVKGHAYSVTGAEEVLYRGRQEKLIRVRNPWGEVEWTGPWSDTAPEWNYIDPKVKAALDKQSDDGEFWMAFSDFLREYSRLEICNLSPDTLTNTEQHKWNITLYNGSWARGSTAGGCQNYPATFWTNPQFRIKLDDPDHEHQGSNQEPCCTVIVGLMQKNRRRKKKMGEDLLSIGYSLFKIPNQLQNHTDDHLGRDFFQKTPTAARSDTYINVREVSNRFHLPVGDYLIVPSTFEPFKNGDFCLRVFSEKEAKSLEVGDVVIAKPYEPKISNKDVTDEFKNIFDKLAGDKEEIDAKELQTILNKLISKRPDLRSNGFTVNTCREMISLQDMDGTATLSLLEFRILWLKIQKYLAIYLKADSDRSGTMDAHELRAALQEAGFTLNNKIQQSIVLRYASDELTINFDSFIACMMRLETLFKMFQMLDKSKKGVVELSLQEWLCATLEYADFQPILNLYQLGMLSAGTRSEGDTKQRKLPLELAPAPALKSPAGTGTVCTVWGTKRDTMSRSAALIAKERSAANVGRTKRNPVKYLNQDFDKLRAQCLASGTLFSDEEFPACPSSLGYNELGPGSSKTNGIVWKRPKEICPNGPQFIVDGATRGDIRQGTLGDCWLLAAIASLTLDPDLVAQVVPENQSFQKGYAGIFHFQFWQYGEWVDVVVDDRLPMKDGNLVFVHSAEGDEFWSALLEKAYAKLNGSYEALTGGLTIEGFEDFTGGIAEVYELNAAPSDLFQIIQKALRAESLLGCSIDISNSNDTEAETSRKLVKGHAYSVTGAEEVLYRGRREKLIRVRNPWGEVEWTGPWSDYAPEWNYIDPKVKAALDKQSDDGEFWMAFSDFLREYSRLEICNLSPDTLTSTEQHKWNITLYNGSWARGSTAGGCPKYPETFWTNPQFRIKLDTPDWGHKGSDNEPCCTVIVGLMQKNRRRNRKMGEDLLSIGFSIFRIPDQLRGHTDSNFSREFFQRSRTVARSDAYINIREVSQRFYLPVGDYLIVPTTFEPFQNGDFCLRIFSEKEAKSLEVGNVVTVNPYEPQISKRATDELKEMFYEFAGEKEELDATDLQSILNVLLSIRDRCPETPRATDKHLHKKRSCFQGLWCHIGRSSETRRSKRLETPPAPHPTRPDLRSEKFTLSTCREMISLQDMDGTETLNLREFRVLWMKIQKYMTIYLRADSDRSGTIDALELRTALPQAGFTLNNKIQQRIVKRYASEDLAINLDAFIACMMRLETLFKMFEILDKSKRGVVELDLQEWLCATLI</sequence>
<keyword evidence="5 9" id="KW-0378">Hydrolase</keyword>
<reference evidence="14" key="1">
    <citation type="submission" date="2025-08" db="UniProtKB">
        <authorList>
            <consortium name="RefSeq"/>
        </authorList>
    </citation>
    <scope>IDENTIFICATION</scope>
    <source>
        <strain evidence="14">Nigerian</strain>
        <tissue evidence="14">Liver and blood</tissue>
    </source>
</reference>
<feature type="active site" evidence="9">
    <location>
        <position position="1026"/>
    </location>
</feature>
<feature type="active site" evidence="9">
    <location>
        <position position="1050"/>
    </location>
</feature>
<evidence type="ECO:0000313" key="13">
    <source>
        <dbReference type="Proteomes" id="UP000008143"/>
    </source>
</evidence>
<dbReference type="GO" id="GO:0004198">
    <property type="term" value="F:calcium-dependent cysteine-type endopeptidase activity"/>
    <property type="evidence" value="ECO:0000318"/>
    <property type="project" value="GO_Central"/>
</dbReference>
<dbReference type="Pfam" id="PF01067">
    <property type="entry name" value="Calpain_III"/>
    <property type="match status" value="2"/>
</dbReference>
<feature type="region of interest" description="Disordered" evidence="10">
    <location>
        <begin position="1364"/>
        <end position="1383"/>
    </location>
</feature>
<dbReference type="InterPro" id="IPR033883">
    <property type="entry name" value="C2_III"/>
</dbReference>
<evidence type="ECO:0000259" key="12">
    <source>
        <dbReference type="PROSITE" id="PS50222"/>
    </source>
</evidence>
<feature type="active site" evidence="8 9">
    <location>
        <position position="106"/>
    </location>
</feature>
<keyword evidence="2 9" id="KW-0645">Protease</keyword>
<evidence type="ECO:0000256" key="4">
    <source>
        <dbReference type="ARBA" id="ARBA00022737"/>
    </source>
</evidence>
<evidence type="ECO:0000256" key="10">
    <source>
        <dbReference type="SAM" id="MobiDB-lite"/>
    </source>
</evidence>
<dbReference type="FunFam" id="3.90.70.10:FF:000001">
    <property type="entry name" value="Calpain-1 catalytic subunit"/>
    <property type="match status" value="2"/>
</dbReference>
<dbReference type="Gene3D" id="1.10.238.10">
    <property type="entry name" value="EF-hand"/>
    <property type="match status" value="2"/>
</dbReference>
<evidence type="ECO:0000256" key="5">
    <source>
        <dbReference type="ARBA" id="ARBA00022801"/>
    </source>
</evidence>
<dbReference type="InterPro" id="IPR036213">
    <property type="entry name" value="Calpain_III_sf"/>
</dbReference>
<feature type="domain" description="Calpain catalytic" evidence="11">
    <location>
        <begin position="808"/>
        <end position="1108"/>
    </location>
</feature>
<dbReference type="PANTHER" id="PTHR10183">
    <property type="entry name" value="CALPAIN"/>
    <property type="match status" value="1"/>
</dbReference>
<dbReference type="GO" id="GO:0005737">
    <property type="term" value="C:cytoplasm"/>
    <property type="evidence" value="ECO:0000318"/>
    <property type="project" value="GO_Central"/>
</dbReference>
<evidence type="ECO:0000313" key="14">
    <source>
        <dbReference type="RefSeq" id="XP_031757616.1"/>
    </source>
</evidence>
<evidence type="ECO:0000313" key="15">
    <source>
        <dbReference type="Xenbase" id="XB-GENE-920785"/>
    </source>
</evidence>
<dbReference type="InterPro" id="IPR001300">
    <property type="entry name" value="Peptidase_C2_calpain_cat"/>
</dbReference>
<dbReference type="RefSeq" id="XP_031757616.1">
    <property type="nucleotide sequence ID" value="XM_031901756.1"/>
</dbReference>
<dbReference type="SMART" id="SM00230">
    <property type="entry name" value="CysPc"/>
    <property type="match status" value="2"/>
</dbReference>
<feature type="active site" evidence="9">
    <location>
        <position position="869"/>
    </location>
</feature>
<dbReference type="InterPro" id="IPR022684">
    <property type="entry name" value="Calpain_cysteine_protease"/>
</dbReference>
<dbReference type="PROSITE" id="PS50203">
    <property type="entry name" value="CALPAIN_CAT"/>
    <property type="match status" value="2"/>
</dbReference>
<dbReference type="SUPFAM" id="SSF49758">
    <property type="entry name" value="Calpain large subunit, middle domain (domain III)"/>
    <property type="match status" value="2"/>
</dbReference>
<dbReference type="SMART" id="SM00054">
    <property type="entry name" value="EFh"/>
    <property type="match status" value="4"/>
</dbReference>
<dbReference type="Xenbase" id="XB-GENE-920785">
    <property type="gene designation" value="capn8"/>
</dbReference>
<dbReference type="SUPFAM" id="SSF54001">
    <property type="entry name" value="Cysteine proteinases"/>
    <property type="match status" value="2"/>
</dbReference>
<evidence type="ECO:0000256" key="3">
    <source>
        <dbReference type="ARBA" id="ARBA00022723"/>
    </source>
</evidence>
<dbReference type="OrthoDB" id="424753at2759"/>
<keyword evidence="3" id="KW-0479">Metal-binding</keyword>
<evidence type="ECO:0000256" key="2">
    <source>
        <dbReference type="ARBA" id="ARBA00022670"/>
    </source>
</evidence>
<dbReference type="PROSITE" id="PS50222">
    <property type="entry name" value="EF_HAND_2"/>
    <property type="match status" value="2"/>
</dbReference>
<dbReference type="InterPro" id="IPR038765">
    <property type="entry name" value="Papain-like_cys_pep_sf"/>
</dbReference>